<dbReference type="AlphaFoldDB" id="I5C7B7"/>
<dbReference type="Proteomes" id="UP000005551">
    <property type="component" value="Unassembled WGS sequence"/>
</dbReference>
<comment type="caution">
    <text evidence="1">The sequence shown here is derived from an EMBL/GenBank/DDBJ whole genome shotgun (WGS) entry which is preliminary data.</text>
</comment>
<evidence type="ECO:0000313" key="2">
    <source>
        <dbReference type="Proteomes" id="UP000005551"/>
    </source>
</evidence>
<protein>
    <submittedName>
        <fullName evidence="1">Beta-Ala-His dipeptidase</fullName>
    </submittedName>
</protein>
<dbReference type="SUPFAM" id="SSF53187">
    <property type="entry name" value="Zn-dependent exopeptidases"/>
    <property type="match status" value="1"/>
</dbReference>
<keyword evidence="2" id="KW-1185">Reference proteome</keyword>
<reference evidence="1 2" key="1">
    <citation type="submission" date="2012-05" db="EMBL/GenBank/DDBJ databases">
        <title>Genome sequence of Nitritalea halalkaliphila LW7.</title>
        <authorList>
            <person name="Jangir P.K."/>
            <person name="Singh A."/>
            <person name="Shivaji S."/>
            <person name="Sharma R."/>
        </authorList>
    </citation>
    <scope>NUCLEOTIDE SEQUENCE [LARGE SCALE GENOMIC DNA]</scope>
    <source>
        <strain evidence="1 2">LW7</strain>
    </source>
</reference>
<evidence type="ECO:0000313" key="1">
    <source>
        <dbReference type="EMBL" id="EIM77719.1"/>
    </source>
</evidence>
<organism evidence="1 2">
    <name type="scientific">Nitritalea halalkaliphila LW7</name>
    <dbReference type="NCBI Taxonomy" id="1189621"/>
    <lineage>
        <taxon>Bacteria</taxon>
        <taxon>Pseudomonadati</taxon>
        <taxon>Bacteroidota</taxon>
        <taxon>Cytophagia</taxon>
        <taxon>Cytophagales</taxon>
        <taxon>Cyclobacteriaceae</taxon>
        <taxon>Nitritalea</taxon>
    </lineage>
</organism>
<dbReference type="Gene3D" id="3.40.630.10">
    <property type="entry name" value="Zn peptidases"/>
    <property type="match status" value="1"/>
</dbReference>
<name>I5C7B7_9BACT</name>
<accession>I5C7B7</accession>
<gene>
    <name evidence="1" type="ORF">A3SI_06069</name>
</gene>
<proteinExistence type="predicted"/>
<dbReference type="EMBL" id="AJYA01000013">
    <property type="protein sequence ID" value="EIM77719.1"/>
    <property type="molecule type" value="Genomic_DNA"/>
</dbReference>
<dbReference type="STRING" id="1189621.A3SI_06069"/>
<sequence length="104" mass="11290">MSLATYIKTHQERFIQELIDLLKIPSVSADPKFKGDVLAAAEFVKDQLLRAGADAVEVCPTAGYPIVYGEKIIDPAFLLCSCTGITTCSQLTRMSSGTPRPSLR</sequence>